<keyword evidence="4" id="KW-1015">Disulfide bond</keyword>
<dbReference type="PANTHER" id="PTHR31468:SF2">
    <property type="entry name" value="1,3-BETA-GLUCANOSYLTRANSFERASE GAS1"/>
    <property type="match status" value="1"/>
</dbReference>
<dbReference type="AlphaFoldDB" id="A0A423WB37"/>
<keyword evidence="6" id="KW-0808">Transferase</keyword>
<reference evidence="7 8" key="1">
    <citation type="submission" date="2015-09" db="EMBL/GenBank/DDBJ databases">
        <title>Host preference determinants of Valsa canker pathogens revealed by comparative genomics.</title>
        <authorList>
            <person name="Yin Z."/>
            <person name="Huang L."/>
        </authorList>
    </citation>
    <scope>NUCLEOTIDE SEQUENCE [LARGE SCALE GENOMIC DNA]</scope>
    <source>
        <strain evidence="7 8">YSFL</strain>
    </source>
</reference>
<comment type="caution">
    <text evidence="7">The sequence shown here is derived from an EMBL/GenBank/DDBJ whole genome shotgun (WGS) entry which is preliminary data.</text>
</comment>
<evidence type="ECO:0000313" key="7">
    <source>
        <dbReference type="EMBL" id="ROW00535.1"/>
    </source>
</evidence>
<dbReference type="InterPro" id="IPR017853">
    <property type="entry name" value="GH"/>
</dbReference>
<dbReference type="GO" id="GO:0005886">
    <property type="term" value="C:plasma membrane"/>
    <property type="evidence" value="ECO:0007669"/>
    <property type="project" value="UniProtKB-SubCell"/>
</dbReference>
<evidence type="ECO:0000256" key="1">
    <source>
        <dbReference type="ARBA" id="ARBA00004609"/>
    </source>
</evidence>
<dbReference type="GO" id="GO:0071970">
    <property type="term" value="P:fungal-type cell wall (1-&gt;3)-beta-D-glucan biosynthetic process"/>
    <property type="evidence" value="ECO:0007669"/>
    <property type="project" value="TreeGrafter"/>
</dbReference>
<comment type="similarity">
    <text evidence="2 6">Belongs to the glycosyl hydrolase 72 family.</text>
</comment>
<dbReference type="Gene3D" id="3.20.20.80">
    <property type="entry name" value="Glycosidases"/>
    <property type="match status" value="1"/>
</dbReference>
<comment type="function">
    <text evidence="6">Splits internally a 1,3-beta-glucan molecule and transfers the newly generated reducing end (the donor) to the non-reducing end of another 1,3-beta-glucan molecule (the acceptor) forming a 1,3-beta linkage, resulting in the elongation of 1,3-beta-glucan chains in the cell wall.</text>
</comment>
<dbReference type="GO" id="GO:0042124">
    <property type="term" value="F:1,3-beta-glucanosyltransferase activity"/>
    <property type="evidence" value="ECO:0007669"/>
    <property type="project" value="TreeGrafter"/>
</dbReference>
<evidence type="ECO:0000256" key="2">
    <source>
        <dbReference type="ARBA" id="ARBA00007528"/>
    </source>
</evidence>
<dbReference type="Pfam" id="PF03198">
    <property type="entry name" value="Glyco_hydro_72"/>
    <property type="match status" value="1"/>
</dbReference>
<dbReference type="Proteomes" id="UP000284375">
    <property type="component" value="Unassembled WGS sequence"/>
</dbReference>
<keyword evidence="8" id="KW-1185">Reference proteome</keyword>
<dbReference type="SUPFAM" id="SSF51445">
    <property type="entry name" value="(Trans)glycosidases"/>
    <property type="match status" value="1"/>
</dbReference>
<dbReference type="OrthoDB" id="1055148at2759"/>
<protein>
    <recommendedName>
        <fullName evidence="6">1,3-beta-glucanosyltransferase</fullName>
        <ecNumber evidence="6">2.4.1.-</ecNumber>
    </recommendedName>
</protein>
<proteinExistence type="inferred from homology"/>
<dbReference type="EC" id="2.4.1.-" evidence="6"/>
<evidence type="ECO:0000256" key="6">
    <source>
        <dbReference type="RuleBase" id="RU361209"/>
    </source>
</evidence>
<evidence type="ECO:0000256" key="5">
    <source>
        <dbReference type="ARBA" id="ARBA00023180"/>
    </source>
</evidence>
<gene>
    <name evidence="7" type="ORF">VSDG_03189</name>
</gene>
<evidence type="ECO:0000256" key="4">
    <source>
        <dbReference type="ARBA" id="ARBA00023157"/>
    </source>
</evidence>
<accession>A0A423WB37</accession>
<dbReference type="InterPro" id="IPR004886">
    <property type="entry name" value="Glucanosyltransferase"/>
</dbReference>
<dbReference type="GO" id="GO:0098552">
    <property type="term" value="C:side of membrane"/>
    <property type="evidence" value="ECO:0007669"/>
    <property type="project" value="UniProtKB-KW"/>
</dbReference>
<keyword evidence="5" id="KW-0325">Glycoprotein</keyword>
<organism evidence="7 8">
    <name type="scientific">Cytospora chrysosperma</name>
    <name type="common">Cytospora canker fungus</name>
    <name type="synonym">Sphaeria chrysosperma</name>
    <dbReference type="NCBI Taxonomy" id="252740"/>
    <lineage>
        <taxon>Eukaryota</taxon>
        <taxon>Fungi</taxon>
        <taxon>Dikarya</taxon>
        <taxon>Ascomycota</taxon>
        <taxon>Pezizomycotina</taxon>
        <taxon>Sordariomycetes</taxon>
        <taxon>Sordariomycetidae</taxon>
        <taxon>Diaporthales</taxon>
        <taxon>Cytosporaceae</taxon>
        <taxon>Cytospora</taxon>
    </lineage>
</organism>
<dbReference type="GO" id="GO:0031505">
    <property type="term" value="P:fungal-type cell wall organization"/>
    <property type="evidence" value="ECO:0007669"/>
    <property type="project" value="TreeGrafter"/>
</dbReference>
<dbReference type="PANTHER" id="PTHR31468">
    <property type="entry name" value="1,3-BETA-GLUCANOSYLTRANSFERASE GAS1"/>
    <property type="match status" value="1"/>
</dbReference>
<name>A0A423WB37_CYTCH</name>
<dbReference type="EMBL" id="LJZO01000008">
    <property type="protein sequence ID" value="ROW00535.1"/>
    <property type="molecule type" value="Genomic_DNA"/>
</dbReference>
<keyword evidence="3" id="KW-0732">Signal</keyword>
<sequence length="412" mass="46010">MTNVDEKSNFISPIDTRGRYFWKKDQRFIIRGIVYRVHGCGPSDPLVDERLDDLQRDITLFKELGLNTLFICTYSCMNHIDSSRNHNAAMKLLAKAGIYVLVNLPTSSCGSDSAGGTTAFRPYSSQLLEDCFATIDCMSQYPNTLGLIVANGAISTIYSTAIAPMILNVIKDVKRYMKTAREVVGQRQLPIGYSASTSRLILKTTFDYFTAGKEDETVDFFCYANFNWCGQSTMHVSGYNQELKTFANAHIPIFFSQYGCKLGTWGHRIFQETTAIHSPAMTAVFSGGIAYEFYDSPESRSGHKGYGLVTEEHAAAGKGVTKLPDFYNLKERLSKCKDAVVQEEVEGGPDSDSMERDFPPLSSHWKAGHAMPFTIADWDEVRRDLEEKVWMDVGDLSGTDLKLGHQSNIVRA</sequence>
<evidence type="ECO:0000256" key="3">
    <source>
        <dbReference type="ARBA" id="ARBA00022729"/>
    </source>
</evidence>
<keyword evidence="6" id="KW-0472">Membrane</keyword>
<keyword evidence="6" id="KW-0449">Lipoprotein</keyword>
<comment type="subcellular location">
    <subcellularLocation>
        <location evidence="1 6">Cell membrane</location>
        <topology evidence="1 6">Lipid-anchor</topology>
        <topology evidence="1 6">GPI-anchor</topology>
    </subcellularLocation>
</comment>
<keyword evidence="6" id="KW-0336">GPI-anchor</keyword>
<evidence type="ECO:0000313" key="8">
    <source>
        <dbReference type="Proteomes" id="UP000284375"/>
    </source>
</evidence>